<dbReference type="PANTHER" id="PTHR22946:SF9">
    <property type="entry name" value="POLYKETIDE TRANSFERASE AF380"/>
    <property type="match status" value="1"/>
</dbReference>
<reference evidence="3 4" key="1">
    <citation type="submission" date="2024-10" db="EMBL/GenBank/DDBJ databases">
        <title>The Natural Products Discovery Center: Release of the First 8490 Sequenced Strains for Exploring Actinobacteria Biosynthetic Diversity.</title>
        <authorList>
            <person name="Kalkreuter E."/>
            <person name="Kautsar S.A."/>
            <person name="Yang D."/>
            <person name="Bader C.D."/>
            <person name="Teijaro C.N."/>
            <person name="Fluegel L."/>
            <person name="Davis C.M."/>
            <person name="Simpson J.R."/>
            <person name="Lauterbach L."/>
            <person name="Steele A.D."/>
            <person name="Gui C."/>
            <person name="Meng S."/>
            <person name="Li G."/>
            <person name="Viehrig K."/>
            <person name="Ye F."/>
            <person name="Su P."/>
            <person name="Kiefer A.F."/>
            <person name="Nichols A."/>
            <person name="Cepeda A.J."/>
            <person name="Yan W."/>
            <person name="Fan B."/>
            <person name="Jiang Y."/>
            <person name="Adhikari A."/>
            <person name="Zheng C.-J."/>
            <person name="Schuster L."/>
            <person name="Cowan T.M."/>
            <person name="Smanski M.J."/>
            <person name="Chevrette M.G."/>
            <person name="De Carvalho L.P.S."/>
            <person name="Shen B."/>
        </authorList>
    </citation>
    <scope>NUCLEOTIDE SEQUENCE [LARGE SCALE GENOMIC DNA]</scope>
    <source>
        <strain evidence="3 4">NPDC087045</strain>
    </source>
</reference>
<evidence type="ECO:0000313" key="3">
    <source>
        <dbReference type="EMBL" id="MFJ3045314.1"/>
    </source>
</evidence>
<dbReference type="RefSeq" id="WP_402698812.1">
    <property type="nucleotide sequence ID" value="NZ_JBIUZV010000002.1"/>
</dbReference>
<name>A0ABW8EV30_9BURK</name>
<dbReference type="InterPro" id="IPR000801">
    <property type="entry name" value="Esterase-like"/>
</dbReference>
<keyword evidence="1 3" id="KW-0378">Hydrolase</keyword>
<evidence type="ECO:0000313" key="4">
    <source>
        <dbReference type="Proteomes" id="UP001617427"/>
    </source>
</evidence>
<sequence>MELKRIGLLVGALGILAAIFTASESSAAPTLHRGVTPEGVPYGWVGDLPKKPAPTVIFLGGDIATNLTASAYAEGVDAICKVAFCITLDGPSEGSDRKNQRISSLEEWAVRAVEREDFVSKFVTRSKTMLDYLIGQGKVDPQRIGIFGTSRGAYIGFHLAASDPRIKAIAAFSPLTNLTALSEFQADFNTKTAASKLTMISNAELRKKLPGIPIWITIGSSDTRVGTDEAIRFSRSITEAAIAKKAPPVIELRVLPADGHNSPAGSYADGAAWMKKQLNIQGGM</sequence>
<dbReference type="EC" id="3.4.-.-" evidence="3"/>
<dbReference type="Gene3D" id="3.40.50.1820">
    <property type="entry name" value="alpha/beta hydrolase"/>
    <property type="match status" value="1"/>
</dbReference>
<keyword evidence="2" id="KW-0732">Signal</keyword>
<dbReference type="Pfam" id="PF00756">
    <property type="entry name" value="Esterase"/>
    <property type="match status" value="1"/>
</dbReference>
<keyword evidence="4" id="KW-1185">Reference proteome</keyword>
<dbReference type="SUPFAM" id="SSF53474">
    <property type="entry name" value="alpha/beta-Hydrolases"/>
    <property type="match status" value="1"/>
</dbReference>
<organism evidence="3 4">
    <name type="scientific">Herbaspirillum chlorophenolicum</name>
    <dbReference type="NCBI Taxonomy" id="211589"/>
    <lineage>
        <taxon>Bacteria</taxon>
        <taxon>Pseudomonadati</taxon>
        <taxon>Pseudomonadota</taxon>
        <taxon>Betaproteobacteria</taxon>
        <taxon>Burkholderiales</taxon>
        <taxon>Oxalobacteraceae</taxon>
        <taxon>Herbaspirillum</taxon>
    </lineage>
</organism>
<dbReference type="Proteomes" id="UP001617427">
    <property type="component" value="Unassembled WGS sequence"/>
</dbReference>
<evidence type="ECO:0000256" key="2">
    <source>
        <dbReference type="SAM" id="SignalP"/>
    </source>
</evidence>
<feature type="chain" id="PRO_5046441829" evidence="2">
    <location>
        <begin position="28"/>
        <end position="284"/>
    </location>
</feature>
<dbReference type="InterPro" id="IPR050261">
    <property type="entry name" value="FrsA_esterase"/>
</dbReference>
<evidence type="ECO:0000256" key="1">
    <source>
        <dbReference type="ARBA" id="ARBA00022801"/>
    </source>
</evidence>
<dbReference type="PANTHER" id="PTHR22946">
    <property type="entry name" value="DIENELACTONE HYDROLASE DOMAIN-CONTAINING PROTEIN-RELATED"/>
    <property type="match status" value="1"/>
</dbReference>
<gene>
    <name evidence="3" type="ORF">ACIPEN_05755</name>
</gene>
<accession>A0ABW8EV30</accession>
<dbReference type="EMBL" id="JBIUZV010000002">
    <property type="protein sequence ID" value="MFJ3045314.1"/>
    <property type="molecule type" value="Genomic_DNA"/>
</dbReference>
<protein>
    <submittedName>
        <fullName evidence="3">Alpha/beta hydrolase family protein</fullName>
        <ecNumber evidence="3">3.4.-.-</ecNumber>
    </submittedName>
</protein>
<comment type="caution">
    <text evidence="3">The sequence shown here is derived from an EMBL/GenBank/DDBJ whole genome shotgun (WGS) entry which is preliminary data.</text>
</comment>
<feature type="signal peptide" evidence="2">
    <location>
        <begin position="1"/>
        <end position="27"/>
    </location>
</feature>
<proteinExistence type="predicted"/>
<dbReference type="GO" id="GO:0016787">
    <property type="term" value="F:hydrolase activity"/>
    <property type="evidence" value="ECO:0007669"/>
    <property type="project" value="UniProtKB-KW"/>
</dbReference>
<dbReference type="InterPro" id="IPR029058">
    <property type="entry name" value="AB_hydrolase_fold"/>
</dbReference>